<dbReference type="Proteomes" id="UP000185984">
    <property type="component" value="Unassembled WGS sequence"/>
</dbReference>
<proteinExistence type="predicted"/>
<dbReference type="EMBL" id="MRCC01000005">
    <property type="protein sequence ID" value="OKH27802.1"/>
    <property type="molecule type" value="Genomic_DNA"/>
</dbReference>
<dbReference type="NCBIfam" id="NF045598">
    <property type="entry name" value="asr1405_asl0597"/>
    <property type="match status" value="1"/>
</dbReference>
<evidence type="ECO:0000313" key="1">
    <source>
        <dbReference type="EMBL" id="OKH27802.1"/>
    </source>
</evidence>
<dbReference type="OrthoDB" id="515027at2"/>
<reference evidence="1 2" key="1">
    <citation type="submission" date="2016-11" db="EMBL/GenBank/DDBJ databases">
        <title>Draft Genome Sequences of Nine Cyanobacterial Strains from Diverse Habitats.</title>
        <authorList>
            <person name="Zhu T."/>
            <person name="Hou S."/>
            <person name="Lu X."/>
            <person name="Hess W.R."/>
        </authorList>
    </citation>
    <scope>NUCLEOTIDE SEQUENCE [LARGE SCALE GENOMIC DNA]</scope>
    <source>
        <strain evidence="1 2">5.2 s.c.1</strain>
    </source>
</reference>
<name>A0A1U7HW86_9CHRO</name>
<protein>
    <submittedName>
        <fullName evidence="1">Uncharacterized protein</fullName>
    </submittedName>
</protein>
<accession>A0A1U7HW86</accession>
<dbReference type="AlphaFoldDB" id="A0A1U7HW86"/>
<keyword evidence="2" id="KW-1185">Reference proteome</keyword>
<sequence length="84" mass="9745">MFQHTNSKFKAQIVEIPVSDRWRIHHRLQELMIPAWCPADGSLVVEVDSAITAILVRSTVQQFVATRQELLNWLERCWTAEVIS</sequence>
<organism evidence="1 2">
    <name type="scientific">Chroogloeocystis siderophila 5.2 s.c.1</name>
    <dbReference type="NCBI Taxonomy" id="247279"/>
    <lineage>
        <taxon>Bacteria</taxon>
        <taxon>Bacillati</taxon>
        <taxon>Cyanobacteriota</taxon>
        <taxon>Cyanophyceae</taxon>
        <taxon>Oscillatoriophycideae</taxon>
        <taxon>Chroococcales</taxon>
        <taxon>Chroococcaceae</taxon>
        <taxon>Chroogloeocystis</taxon>
    </lineage>
</organism>
<dbReference type="InterPro" id="IPR054637">
    <property type="entry name" value="Asr1405_Asl0597-like"/>
</dbReference>
<evidence type="ECO:0000313" key="2">
    <source>
        <dbReference type="Proteomes" id="UP000185984"/>
    </source>
</evidence>
<comment type="caution">
    <text evidence="1">The sequence shown here is derived from an EMBL/GenBank/DDBJ whole genome shotgun (WGS) entry which is preliminary data.</text>
</comment>
<dbReference type="STRING" id="247279.NIES1031_07780"/>
<gene>
    <name evidence="1" type="ORF">NIES1031_07780</name>
</gene>
<dbReference type="RefSeq" id="WP_073548883.1">
    <property type="nucleotide sequence ID" value="NZ_CAWMVK010000039.1"/>
</dbReference>